<dbReference type="AlphaFoldDB" id="A0A0H3H1P4"/>
<dbReference type="HOGENOM" id="CLU_2585069_0_0_6"/>
<accession>A0A0H3H1P4</accession>
<dbReference type="KEGG" id="kox:KOX_03165"/>
<gene>
    <name evidence="1" type="ordered locus">KOX_03165</name>
</gene>
<evidence type="ECO:0000313" key="2">
    <source>
        <dbReference type="Proteomes" id="UP000007843"/>
    </source>
</evidence>
<evidence type="ECO:0000313" key="1">
    <source>
        <dbReference type="EMBL" id="AEX02374.1"/>
    </source>
</evidence>
<organism evidence="1 2">
    <name type="scientific">Klebsiella michiganensis (strain ATCC 8724 / DSM 4798 / JCM 20051 / NBRC 3318 / NRRL B-199 / KCTC 1686 / BUCSAV 143 / CCM 1901)</name>
    <dbReference type="NCBI Taxonomy" id="1006551"/>
    <lineage>
        <taxon>Bacteria</taxon>
        <taxon>Pseudomonadati</taxon>
        <taxon>Pseudomonadota</taxon>
        <taxon>Gammaproteobacteria</taxon>
        <taxon>Enterobacterales</taxon>
        <taxon>Enterobacteriaceae</taxon>
        <taxon>Klebsiella/Raoultella group</taxon>
        <taxon>Klebsiella</taxon>
    </lineage>
</organism>
<reference evidence="1 2" key="1">
    <citation type="journal article" date="2012" name="J. Bacteriol.">
        <title>Complete genome sequence of Klebsiella oxytoca KCTC 1686, used in production of 2,3-butanediol.</title>
        <authorList>
            <person name="Shin S.H."/>
            <person name="Kim S."/>
            <person name="Kim J.Y."/>
            <person name="Lee S."/>
            <person name="Um Y."/>
            <person name="Oh M.K."/>
            <person name="Kim Y.R."/>
            <person name="Lee J."/>
            <person name="Yang K.S."/>
        </authorList>
    </citation>
    <scope>NUCLEOTIDE SEQUENCE [LARGE SCALE GENOMIC DNA]</scope>
    <source>
        <strain evidence="2">ATCC 8724 / DSM 4798 / JCM 20051 / NBRC 3318 / NRRL B-199 / KCTC 1686</strain>
    </source>
</reference>
<proteinExistence type="predicted"/>
<protein>
    <submittedName>
        <fullName evidence="1">Uncharacterized protein</fullName>
    </submittedName>
</protein>
<dbReference type="Proteomes" id="UP000007843">
    <property type="component" value="Chromosome"/>
</dbReference>
<sequence length="80" mass="9514">MKEAPYFAFFPFLAQKCFIKEQKLIITFRNETHFMAIFFPANSARINTSPDIAYRQAVPLHDDRLRQQRGRIETPTEHKQ</sequence>
<name>A0A0H3H1P4_KLEM8</name>
<dbReference type="EMBL" id="CP003218">
    <property type="protein sequence ID" value="AEX02374.1"/>
    <property type="molecule type" value="Genomic_DNA"/>
</dbReference>